<feature type="domain" description="Cobalamin-independent methionine synthase MetE C-terminal/archaeal" evidence="1">
    <location>
        <begin position="179"/>
        <end position="373"/>
    </location>
</feature>
<dbReference type="GO" id="GO:0009086">
    <property type="term" value="P:methionine biosynthetic process"/>
    <property type="evidence" value="ECO:0007669"/>
    <property type="project" value="InterPro"/>
</dbReference>
<dbReference type="InterPro" id="IPR038071">
    <property type="entry name" value="UROD/MetE-like_sf"/>
</dbReference>
<gene>
    <name evidence="2" type="ORF">WOLCODRAFT_137575</name>
</gene>
<dbReference type="PANTHER" id="PTHR43844">
    <property type="entry name" value="METHIONINE SYNTHASE"/>
    <property type="match status" value="1"/>
</dbReference>
<sequence length="402" mass="45728">MSATTPRLSPPFRADHIGSLKRPAVLLKRRDEFDEGRCTREELASVEDEAIRAIVDMQRSAGIKAITDGEFRRHMFYEGVFDNLDGMKYIPVVPLDWFMDYVPDVDAFKKQNFKGAPSYVCEGKLKRTKPFYVGQYEALKRLTAPEEHKHLKITMCAPEWFHLRHGPYAYNKSVYASDEEYFADVVQAYREELLALYAAGCRNIQFDDPLLAYFCDTKMLSGMAAVGVDSDALLNLYCQVYIDILQGREQDMPEMVVGVHLCRGNFRGGRHFSEGGYDRIAIKLFQEIPADTYYLEYETERAGTFEPLRWLPRNKSVVLGLVSSKFPKIEDKAELIKRVHEAAAIIADGEEKRSKEEALNQICISPQCGFASHSDGNPVTEEDVVRKLALVSETARTIWSDA</sequence>
<dbReference type="Gene3D" id="3.20.20.210">
    <property type="match status" value="1"/>
</dbReference>
<keyword evidence="3" id="KW-1185">Reference proteome</keyword>
<name>A0A2H3JHU6_WOLCO</name>
<reference evidence="2 3" key="1">
    <citation type="journal article" date="2012" name="Science">
        <title>The Paleozoic origin of enzymatic lignin decomposition reconstructed from 31 fungal genomes.</title>
        <authorList>
            <person name="Floudas D."/>
            <person name="Binder M."/>
            <person name="Riley R."/>
            <person name="Barry K."/>
            <person name="Blanchette R.A."/>
            <person name="Henrissat B."/>
            <person name="Martinez A.T."/>
            <person name="Otillar R."/>
            <person name="Spatafora J.W."/>
            <person name="Yadav J.S."/>
            <person name="Aerts A."/>
            <person name="Benoit I."/>
            <person name="Boyd A."/>
            <person name="Carlson A."/>
            <person name="Copeland A."/>
            <person name="Coutinho P.M."/>
            <person name="de Vries R.P."/>
            <person name="Ferreira P."/>
            <person name="Findley K."/>
            <person name="Foster B."/>
            <person name="Gaskell J."/>
            <person name="Glotzer D."/>
            <person name="Gorecki P."/>
            <person name="Heitman J."/>
            <person name="Hesse C."/>
            <person name="Hori C."/>
            <person name="Igarashi K."/>
            <person name="Jurgens J.A."/>
            <person name="Kallen N."/>
            <person name="Kersten P."/>
            <person name="Kohler A."/>
            <person name="Kuees U."/>
            <person name="Kumar T.K.A."/>
            <person name="Kuo A."/>
            <person name="LaButti K."/>
            <person name="Larrondo L.F."/>
            <person name="Lindquist E."/>
            <person name="Ling A."/>
            <person name="Lombard V."/>
            <person name="Lucas S."/>
            <person name="Lundell T."/>
            <person name="Martin R."/>
            <person name="McLaughlin D.J."/>
            <person name="Morgenstern I."/>
            <person name="Morin E."/>
            <person name="Murat C."/>
            <person name="Nagy L.G."/>
            <person name="Nolan M."/>
            <person name="Ohm R.A."/>
            <person name="Patyshakuliyeva A."/>
            <person name="Rokas A."/>
            <person name="Ruiz-Duenas F.J."/>
            <person name="Sabat G."/>
            <person name="Salamov A."/>
            <person name="Samejima M."/>
            <person name="Schmutz J."/>
            <person name="Slot J.C."/>
            <person name="St John F."/>
            <person name="Stenlid J."/>
            <person name="Sun H."/>
            <person name="Sun S."/>
            <person name="Syed K."/>
            <person name="Tsang A."/>
            <person name="Wiebenga A."/>
            <person name="Young D."/>
            <person name="Pisabarro A."/>
            <person name="Eastwood D.C."/>
            <person name="Martin F."/>
            <person name="Cullen D."/>
            <person name="Grigoriev I.V."/>
            <person name="Hibbett D.S."/>
        </authorList>
    </citation>
    <scope>NUCLEOTIDE SEQUENCE [LARGE SCALE GENOMIC DNA]</scope>
    <source>
        <strain evidence="2 3">MD-104</strain>
    </source>
</reference>
<dbReference type="STRING" id="742152.A0A2H3JHU6"/>
<organism evidence="2 3">
    <name type="scientific">Wolfiporia cocos (strain MD-104)</name>
    <name type="common">Brown rot fungus</name>
    <dbReference type="NCBI Taxonomy" id="742152"/>
    <lineage>
        <taxon>Eukaryota</taxon>
        <taxon>Fungi</taxon>
        <taxon>Dikarya</taxon>
        <taxon>Basidiomycota</taxon>
        <taxon>Agaricomycotina</taxon>
        <taxon>Agaricomycetes</taxon>
        <taxon>Polyporales</taxon>
        <taxon>Phaeolaceae</taxon>
        <taxon>Wolfiporia</taxon>
    </lineage>
</organism>
<dbReference type="CDD" id="cd03311">
    <property type="entry name" value="CIMS_C_terminal_like"/>
    <property type="match status" value="1"/>
</dbReference>
<protein>
    <submittedName>
        <fullName evidence="2">UROD/MetE-like protein</fullName>
    </submittedName>
</protein>
<evidence type="ECO:0000313" key="2">
    <source>
        <dbReference type="EMBL" id="PCH41756.1"/>
    </source>
</evidence>
<dbReference type="InterPro" id="IPR002629">
    <property type="entry name" value="Met_Synth_C/arc"/>
</dbReference>
<dbReference type="Proteomes" id="UP000218811">
    <property type="component" value="Unassembled WGS sequence"/>
</dbReference>
<dbReference type="Pfam" id="PF01717">
    <property type="entry name" value="Meth_synt_2"/>
    <property type="match status" value="1"/>
</dbReference>
<accession>A0A2H3JHU6</accession>
<evidence type="ECO:0000313" key="3">
    <source>
        <dbReference type="Proteomes" id="UP000218811"/>
    </source>
</evidence>
<dbReference type="GO" id="GO:0003871">
    <property type="term" value="F:5-methyltetrahydropteroyltriglutamate-homocysteine S-methyltransferase activity"/>
    <property type="evidence" value="ECO:0007669"/>
    <property type="project" value="InterPro"/>
</dbReference>
<proteinExistence type="predicted"/>
<dbReference type="EMBL" id="KB468113">
    <property type="protein sequence ID" value="PCH41756.1"/>
    <property type="molecule type" value="Genomic_DNA"/>
</dbReference>
<dbReference type="OrthoDB" id="7772923at2759"/>
<dbReference type="OMA" id="HFRYMNG"/>
<dbReference type="GO" id="GO:0008270">
    <property type="term" value="F:zinc ion binding"/>
    <property type="evidence" value="ECO:0007669"/>
    <property type="project" value="InterPro"/>
</dbReference>
<evidence type="ECO:0000259" key="1">
    <source>
        <dbReference type="Pfam" id="PF01717"/>
    </source>
</evidence>
<dbReference type="SUPFAM" id="SSF51726">
    <property type="entry name" value="UROD/MetE-like"/>
    <property type="match status" value="1"/>
</dbReference>
<dbReference type="AlphaFoldDB" id="A0A2H3JHU6"/>
<dbReference type="PANTHER" id="PTHR43844:SF2">
    <property type="entry name" value="SYNTHASE, VITAMIN-B12 INDEPENDENT, PUTATIVE (AFU_ORTHOLOGUE AFUA_3G12060)-RELATED"/>
    <property type="match status" value="1"/>
</dbReference>